<dbReference type="SUPFAM" id="SSF54001">
    <property type="entry name" value="Cysteine proteinases"/>
    <property type="match status" value="1"/>
</dbReference>
<dbReference type="Pfam" id="PF08127">
    <property type="entry name" value="Propeptide_C1"/>
    <property type="match status" value="1"/>
</dbReference>
<keyword evidence="1" id="KW-0645">Protease</keyword>
<dbReference type="GO" id="GO:0006508">
    <property type="term" value="P:proteolysis"/>
    <property type="evidence" value="ECO:0007669"/>
    <property type="project" value="UniProtKB-KW"/>
</dbReference>
<proteinExistence type="predicted"/>
<keyword evidence="5" id="KW-1015">Disulfide bond</keyword>
<evidence type="ECO:0000256" key="2">
    <source>
        <dbReference type="ARBA" id="ARBA00022729"/>
    </source>
</evidence>
<organism evidence="8 9">
    <name type="scientific">Zophobas morio</name>
    <dbReference type="NCBI Taxonomy" id="2755281"/>
    <lineage>
        <taxon>Eukaryota</taxon>
        <taxon>Metazoa</taxon>
        <taxon>Ecdysozoa</taxon>
        <taxon>Arthropoda</taxon>
        <taxon>Hexapoda</taxon>
        <taxon>Insecta</taxon>
        <taxon>Pterygota</taxon>
        <taxon>Neoptera</taxon>
        <taxon>Endopterygota</taxon>
        <taxon>Coleoptera</taxon>
        <taxon>Polyphaga</taxon>
        <taxon>Cucujiformia</taxon>
        <taxon>Tenebrionidae</taxon>
        <taxon>Zophobas</taxon>
    </lineage>
</organism>
<evidence type="ECO:0000256" key="5">
    <source>
        <dbReference type="ARBA" id="ARBA00023157"/>
    </source>
</evidence>
<dbReference type="EMBL" id="JALNTZ010000007">
    <property type="protein sequence ID" value="KAJ3646646.1"/>
    <property type="molecule type" value="Genomic_DNA"/>
</dbReference>
<reference evidence="8" key="1">
    <citation type="journal article" date="2023" name="G3 (Bethesda)">
        <title>Whole genome assemblies of Zophobas morio and Tenebrio molitor.</title>
        <authorList>
            <person name="Kaur S."/>
            <person name="Stinson S.A."/>
            <person name="diCenzo G.C."/>
        </authorList>
    </citation>
    <scope>NUCLEOTIDE SEQUENCE</scope>
    <source>
        <strain evidence="8">QUZm001</strain>
    </source>
</reference>
<sequence length="131" mass="15186">MHELTLVVTAILILRSGSQDYIETTLRVPETIENIGTITGAYFREIIDFVNQNHTSWTAGENFPANITIESLKRLNGALRLEAKLKVKYHRISRNEIPEFFDAREECSECNDVIATVRDQFECWCFLYKKL</sequence>
<evidence type="ECO:0000313" key="9">
    <source>
        <dbReference type="Proteomes" id="UP001168821"/>
    </source>
</evidence>
<evidence type="ECO:0000256" key="3">
    <source>
        <dbReference type="ARBA" id="ARBA00022801"/>
    </source>
</evidence>
<comment type="caution">
    <text evidence="8">The sequence shown here is derived from an EMBL/GenBank/DDBJ whole genome shotgun (WGS) entry which is preliminary data.</text>
</comment>
<keyword evidence="3" id="KW-0378">Hydrolase</keyword>
<accession>A0AA38I1R9</accession>
<evidence type="ECO:0000256" key="4">
    <source>
        <dbReference type="ARBA" id="ARBA00022807"/>
    </source>
</evidence>
<feature type="domain" description="Peptidase C1A propeptide" evidence="7">
    <location>
        <begin position="45"/>
        <end position="80"/>
    </location>
</feature>
<feature type="signal peptide" evidence="6">
    <location>
        <begin position="1"/>
        <end position="18"/>
    </location>
</feature>
<feature type="chain" id="PRO_5041268544" description="Peptidase C1A propeptide domain-containing protein" evidence="6">
    <location>
        <begin position="19"/>
        <end position="131"/>
    </location>
</feature>
<keyword evidence="4" id="KW-0788">Thiol protease</keyword>
<dbReference type="InterPro" id="IPR038765">
    <property type="entry name" value="Papain-like_cys_pep_sf"/>
</dbReference>
<dbReference type="GO" id="GO:0004197">
    <property type="term" value="F:cysteine-type endopeptidase activity"/>
    <property type="evidence" value="ECO:0007669"/>
    <property type="project" value="InterPro"/>
</dbReference>
<evidence type="ECO:0000256" key="1">
    <source>
        <dbReference type="ARBA" id="ARBA00022670"/>
    </source>
</evidence>
<evidence type="ECO:0000259" key="7">
    <source>
        <dbReference type="Pfam" id="PF08127"/>
    </source>
</evidence>
<dbReference type="Gene3D" id="3.90.70.10">
    <property type="entry name" value="Cysteine proteinases"/>
    <property type="match status" value="1"/>
</dbReference>
<name>A0AA38I1R9_9CUCU</name>
<gene>
    <name evidence="8" type="ORF">Zmor_024223</name>
</gene>
<evidence type="ECO:0000256" key="6">
    <source>
        <dbReference type="SAM" id="SignalP"/>
    </source>
</evidence>
<evidence type="ECO:0000313" key="8">
    <source>
        <dbReference type="EMBL" id="KAJ3646646.1"/>
    </source>
</evidence>
<dbReference type="Proteomes" id="UP001168821">
    <property type="component" value="Unassembled WGS sequence"/>
</dbReference>
<keyword evidence="2 6" id="KW-0732">Signal</keyword>
<dbReference type="InterPro" id="IPR012599">
    <property type="entry name" value="Propeptide_C1A"/>
</dbReference>
<dbReference type="AlphaFoldDB" id="A0AA38I1R9"/>
<protein>
    <recommendedName>
        <fullName evidence="7">Peptidase C1A propeptide domain-containing protein</fullName>
    </recommendedName>
</protein>
<keyword evidence="9" id="KW-1185">Reference proteome</keyword>